<dbReference type="InterPro" id="IPR050922">
    <property type="entry name" value="LytR/CpsA/Psr_CW_biosynth"/>
</dbReference>
<dbReference type="AlphaFoldDB" id="A0A841PM99"/>
<dbReference type="InterPro" id="IPR004474">
    <property type="entry name" value="LytR_CpsA_psr"/>
</dbReference>
<feature type="domain" description="Cell envelope-related transcriptional attenuator" evidence="11">
    <location>
        <begin position="77"/>
        <end position="218"/>
    </location>
</feature>
<comment type="function">
    <text evidence="9">May catalyze the final step in cell wall teichoic acid biosynthesis, the transfer of the anionic cell wall polymers (APs) from their lipid-linked precursor to the cell wall peptidoglycan (PG).</text>
</comment>
<dbReference type="GO" id="GO:0070726">
    <property type="term" value="P:cell wall assembly"/>
    <property type="evidence" value="ECO:0007669"/>
    <property type="project" value="UniProtKB-UniRule"/>
</dbReference>
<name>A0A841PM99_9BACL</name>
<evidence type="ECO:0000256" key="2">
    <source>
        <dbReference type="ARBA" id="ARBA00022475"/>
    </source>
</evidence>
<evidence type="ECO:0000256" key="10">
    <source>
        <dbReference type="SAM" id="Phobius"/>
    </source>
</evidence>
<dbReference type="Proteomes" id="UP000568839">
    <property type="component" value="Unassembled WGS sequence"/>
</dbReference>
<dbReference type="GO" id="GO:0016780">
    <property type="term" value="F:phosphotransferase activity, for other substituted phosphate groups"/>
    <property type="evidence" value="ECO:0007669"/>
    <property type="project" value="UniProtKB-UniRule"/>
</dbReference>
<sequence>MKKALIILSIIVSVLVLSVGGFALYLYFSVSSTADEMHAPIERESSNMREEAINFEEEDPFSFLLLGVDAEDEVVGRTDTIIVVTVNPNDESMKMLSIPRDTRTEIIGRGEDDKINHAHAFGGTEMAMDTVENFLNVPIDYVATINMEGFEEMVDAVGGVTVENDFSFEQDGFEFEEGELELTGEEALSFVRMRYEDPQGDHGRNDRQRDVIEGVLREGAHISSITRIGSILDVIGSNVQTNMEFDEMVDMQGYESSRHDIEHLTLNGEGTRINGIYYYLVSDEEIAEVSGALREHLDMEEGIE</sequence>
<feature type="topological domain" description="Cytoplasmic" evidence="9">
    <location>
        <begin position="1"/>
        <end position="3"/>
    </location>
</feature>
<dbReference type="Pfam" id="PF03816">
    <property type="entry name" value="LytR_cpsA_psr"/>
    <property type="match status" value="1"/>
</dbReference>
<evidence type="ECO:0000256" key="1">
    <source>
        <dbReference type="ARBA" id="ARBA00006068"/>
    </source>
</evidence>
<organism evidence="12 13">
    <name type="scientific">Geomicrobium halophilum</name>
    <dbReference type="NCBI Taxonomy" id="549000"/>
    <lineage>
        <taxon>Bacteria</taxon>
        <taxon>Bacillati</taxon>
        <taxon>Bacillota</taxon>
        <taxon>Bacilli</taxon>
        <taxon>Bacillales</taxon>
        <taxon>Geomicrobium</taxon>
    </lineage>
</organism>
<comment type="similarity">
    <text evidence="1 9">Belongs to the LytR/CpsA/Psr (LCP) family.</text>
</comment>
<dbReference type="PANTHER" id="PTHR33392:SF6">
    <property type="entry name" value="POLYISOPRENYL-TEICHOIC ACID--PEPTIDOGLYCAN TEICHOIC ACID TRANSFERASE TAGU"/>
    <property type="match status" value="1"/>
</dbReference>
<keyword evidence="2 9" id="KW-1003">Cell membrane</keyword>
<keyword evidence="8 9" id="KW-0961">Cell wall biogenesis/degradation</keyword>
<evidence type="ECO:0000256" key="4">
    <source>
        <dbReference type="ARBA" id="ARBA00022692"/>
    </source>
</evidence>
<keyword evidence="5 9" id="KW-0735">Signal-anchor</keyword>
<dbReference type="RefSeq" id="WP_184403821.1">
    <property type="nucleotide sequence ID" value="NZ_JACHHJ010000002.1"/>
</dbReference>
<proteinExistence type="inferred from homology"/>
<reference evidence="12 13" key="1">
    <citation type="submission" date="2020-08" db="EMBL/GenBank/DDBJ databases">
        <title>Genomic Encyclopedia of Type Strains, Phase IV (KMG-IV): sequencing the most valuable type-strain genomes for metagenomic binning, comparative biology and taxonomic classification.</title>
        <authorList>
            <person name="Goeker M."/>
        </authorList>
    </citation>
    <scope>NUCLEOTIDE SEQUENCE [LARGE SCALE GENOMIC DNA]</scope>
    <source>
        <strain evidence="12 13">DSM 21769</strain>
    </source>
</reference>
<keyword evidence="13" id="KW-1185">Reference proteome</keyword>
<keyword evidence="6 9" id="KW-1133">Transmembrane helix</keyword>
<keyword evidence="7 9" id="KW-0472">Membrane</keyword>
<evidence type="ECO:0000256" key="8">
    <source>
        <dbReference type="ARBA" id="ARBA00023316"/>
    </source>
</evidence>
<keyword evidence="3 9" id="KW-0808">Transferase</keyword>
<dbReference type="GO" id="GO:0005886">
    <property type="term" value="C:plasma membrane"/>
    <property type="evidence" value="ECO:0007669"/>
    <property type="project" value="UniProtKB-SubCell"/>
</dbReference>
<evidence type="ECO:0000313" key="12">
    <source>
        <dbReference type="EMBL" id="MBB6449880.1"/>
    </source>
</evidence>
<evidence type="ECO:0000256" key="6">
    <source>
        <dbReference type="ARBA" id="ARBA00022989"/>
    </source>
</evidence>
<evidence type="ECO:0000256" key="9">
    <source>
        <dbReference type="HAMAP-Rule" id="MF_01140"/>
    </source>
</evidence>
<evidence type="ECO:0000259" key="11">
    <source>
        <dbReference type="Pfam" id="PF03816"/>
    </source>
</evidence>
<dbReference type="NCBIfam" id="TIGR00350">
    <property type="entry name" value="lytR_cpsA_psr"/>
    <property type="match status" value="1"/>
</dbReference>
<evidence type="ECO:0000256" key="5">
    <source>
        <dbReference type="ARBA" id="ARBA00022968"/>
    </source>
</evidence>
<dbReference type="Gene3D" id="3.40.630.190">
    <property type="entry name" value="LCP protein"/>
    <property type="match status" value="1"/>
</dbReference>
<protein>
    <recommendedName>
        <fullName evidence="9">Polyisoprenyl-teichoic acid--peptidoglycan teichoic acid transferase TagU</fullName>
        <ecNumber evidence="9">2.7.8.-</ecNumber>
    </recommendedName>
</protein>
<evidence type="ECO:0000313" key="13">
    <source>
        <dbReference type="Proteomes" id="UP000568839"/>
    </source>
</evidence>
<dbReference type="InterPro" id="IPR023734">
    <property type="entry name" value="TagU"/>
</dbReference>
<dbReference type="EMBL" id="JACHHJ010000002">
    <property type="protein sequence ID" value="MBB6449880.1"/>
    <property type="molecule type" value="Genomic_DNA"/>
</dbReference>
<feature type="topological domain" description="Extracellular" evidence="9">
    <location>
        <begin position="25"/>
        <end position="304"/>
    </location>
</feature>
<feature type="transmembrane region" description="Helical" evidence="10">
    <location>
        <begin position="5"/>
        <end position="28"/>
    </location>
</feature>
<comment type="pathway">
    <text evidence="9">Cell wall biogenesis.</text>
</comment>
<evidence type="ECO:0000256" key="3">
    <source>
        <dbReference type="ARBA" id="ARBA00022679"/>
    </source>
</evidence>
<dbReference type="EC" id="2.7.8.-" evidence="9"/>
<evidence type="ECO:0000256" key="7">
    <source>
        <dbReference type="ARBA" id="ARBA00023136"/>
    </source>
</evidence>
<comment type="caution">
    <text evidence="12">The sequence shown here is derived from an EMBL/GenBank/DDBJ whole genome shotgun (WGS) entry which is preliminary data.</text>
</comment>
<keyword evidence="4 9" id="KW-0812">Transmembrane</keyword>
<dbReference type="PANTHER" id="PTHR33392">
    <property type="entry name" value="POLYISOPRENYL-TEICHOIC ACID--PEPTIDOGLYCAN TEICHOIC ACID TRANSFERASE TAGU"/>
    <property type="match status" value="1"/>
</dbReference>
<dbReference type="HAMAP" id="MF_01140">
    <property type="entry name" value="TagU_transferase"/>
    <property type="match status" value="1"/>
</dbReference>
<gene>
    <name evidence="9" type="primary">tagU</name>
    <name evidence="12" type="ORF">HNR44_001858</name>
</gene>
<comment type="subcellular location">
    <subcellularLocation>
        <location evidence="9">Cell membrane</location>
        <topology evidence="9">Single-pass type II membrane protein</topology>
    </subcellularLocation>
</comment>
<accession>A0A841PM99</accession>